<dbReference type="EMBL" id="JBHTGL010000008">
    <property type="protein sequence ID" value="MFD0625444.1"/>
    <property type="molecule type" value="Genomic_DNA"/>
</dbReference>
<feature type="domain" description="Solute-binding protein family 5" evidence="5">
    <location>
        <begin position="78"/>
        <end position="437"/>
    </location>
</feature>
<dbReference type="PANTHER" id="PTHR30290">
    <property type="entry name" value="PERIPLASMIC BINDING COMPONENT OF ABC TRANSPORTER"/>
    <property type="match status" value="1"/>
</dbReference>
<evidence type="ECO:0000256" key="2">
    <source>
        <dbReference type="ARBA" id="ARBA00005695"/>
    </source>
</evidence>
<accession>A0ABW2X0G6</accession>
<name>A0ABW2X0G6_9ACTN</name>
<dbReference type="PIRSF" id="PIRSF002741">
    <property type="entry name" value="MppA"/>
    <property type="match status" value="1"/>
</dbReference>
<dbReference type="InterPro" id="IPR000914">
    <property type="entry name" value="SBP_5_dom"/>
</dbReference>
<keyword evidence="3" id="KW-0813">Transport</keyword>
<dbReference type="InterPro" id="IPR030678">
    <property type="entry name" value="Peptide/Ni-bd"/>
</dbReference>
<keyword evidence="4" id="KW-0732">Signal</keyword>
<dbReference type="SUPFAM" id="SSF53850">
    <property type="entry name" value="Periplasmic binding protein-like II"/>
    <property type="match status" value="1"/>
</dbReference>
<comment type="caution">
    <text evidence="6">The sequence shown here is derived from an EMBL/GenBank/DDBJ whole genome shotgun (WGS) entry which is preliminary data.</text>
</comment>
<dbReference type="PANTHER" id="PTHR30290:SF10">
    <property type="entry name" value="PERIPLASMIC OLIGOPEPTIDE-BINDING PROTEIN-RELATED"/>
    <property type="match status" value="1"/>
</dbReference>
<evidence type="ECO:0000313" key="7">
    <source>
        <dbReference type="Proteomes" id="UP001596915"/>
    </source>
</evidence>
<gene>
    <name evidence="6" type="ORF">ACFQ2K_24520</name>
</gene>
<protein>
    <submittedName>
        <fullName evidence="6">ABC transporter substrate-binding protein</fullName>
    </submittedName>
</protein>
<comment type="subcellular location">
    <subcellularLocation>
        <location evidence="1">Cell envelope</location>
    </subcellularLocation>
</comment>
<evidence type="ECO:0000256" key="3">
    <source>
        <dbReference type="ARBA" id="ARBA00022448"/>
    </source>
</evidence>
<reference evidence="7" key="1">
    <citation type="journal article" date="2019" name="Int. J. Syst. Evol. Microbiol.">
        <title>The Global Catalogue of Microorganisms (GCM) 10K type strain sequencing project: providing services to taxonomists for standard genome sequencing and annotation.</title>
        <authorList>
            <consortium name="The Broad Institute Genomics Platform"/>
            <consortium name="The Broad Institute Genome Sequencing Center for Infectious Disease"/>
            <person name="Wu L."/>
            <person name="Ma J."/>
        </authorList>
    </citation>
    <scope>NUCLEOTIDE SEQUENCE [LARGE SCALE GENOMIC DNA]</scope>
    <source>
        <strain evidence="7">JCM 12607</strain>
    </source>
</reference>
<evidence type="ECO:0000256" key="4">
    <source>
        <dbReference type="ARBA" id="ARBA00022729"/>
    </source>
</evidence>
<dbReference type="Gene3D" id="3.10.105.10">
    <property type="entry name" value="Dipeptide-binding Protein, Domain 3"/>
    <property type="match status" value="1"/>
</dbReference>
<keyword evidence="7" id="KW-1185">Reference proteome</keyword>
<dbReference type="Gene3D" id="3.40.190.10">
    <property type="entry name" value="Periplasmic binding protein-like II"/>
    <property type="match status" value="1"/>
</dbReference>
<evidence type="ECO:0000313" key="6">
    <source>
        <dbReference type="EMBL" id="MFD0625444.1"/>
    </source>
</evidence>
<dbReference type="InterPro" id="IPR039424">
    <property type="entry name" value="SBP_5"/>
</dbReference>
<evidence type="ECO:0000259" key="5">
    <source>
        <dbReference type="Pfam" id="PF00496"/>
    </source>
</evidence>
<dbReference type="Proteomes" id="UP001596915">
    <property type="component" value="Unassembled WGS sequence"/>
</dbReference>
<dbReference type="Pfam" id="PF00496">
    <property type="entry name" value="SBP_bac_5"/>
    <property type="match status" value="1"/>
</dbReference>
<proteinExistence type="inferred from homology"/>
<comment type="similarity">
    <text evidence="2">Belongs to the bacterial solute-binding protein 5 family.</text>
</comment>
<dbReference type="Gene3D" id="3.90.76.10">
    <property type="entry name" value="Dipeptide-binding Protein, Domain 1"/>
    <property type="match status" value="1"/>
</dbReference>
<sequence>MRSIRLRILAILAVLVIAGVVAWQLLPSDEVKNDPVAVGTTDVVTSLDPAGAYDAGSWAMYSNIYQSLMTFKSGAVVPEPDAAESCGFIGQKLQTYQCKLRDDLTFSNGRKVTAEDVKYSIERMIRIKTDVGPWVLFPSLKNVVADGRTITFNLTSRDATFPQKLATGAGSIVDRESYPADKLRKGNTVDGSGPYVLKSYRSGEIAELIPNTRYKGAVKKEGVPVTVHYYQKSSELLAAWNAKQLDVTHRELPPATLAELNPGDPDLRVTEADSAEIRNLVFNVRPGTPLADKKVRQAIASIIDRGPLVSNIYKSTVEPLYSLIPQGYIGHSTPFFDAYPTPDPARAEQLLKDAGVQTPVKINFGYRGGAETQAKEAEEIRRQLEEDGLFKIELHAVEWTKFQKEYAAGKYDAYTIGWLPDYPDPDTFSQPLVGRNNSLHNGYSSKKVDSLIGSTLQYSDRGRTAVDFKELQAQVGEDVPLVPLWQKKDYVVSTTDVSGSQYLSDGTGIWRLWELKRI</sequence>
<evidence type="ECO:0000256" key="1">
    <source>
        <dbReference type="ARBA" id="ARBA00004196"/>
    </source>
</evidence>
<organism evidence="6 7">
    <name type="scientific">Streptomyces sanglieri</name>
    <dbReference type="NCBI Taxonomy" id="193460"/>
    <lineage>
        <taxon>Bacteria</taxon>
        <taxon>Bacillati</taxon>
        <taxon>Actinomycetota</taxon>
        <taxon>Actinomycetes</taxon>
        <taxon>Kitasatosporales</taxon>
        <taxon>Streptomycetaceae</taxon>
        <taxon>Streptomyces</taxon>
    </lineage>
</organism>